<reference evidence="1 2" key="1">
    <citation type="journal article" date="2013" name="Proc. Natl. Acad. Sci. U.S.A.">
        <title>Genome of Phaeocystis globosa virus PgV-16T highlights the common ancestry of the largest known DNA viruses infecting eukaryotes.</title>
        <authorList>
            <person name="Santini S."/>
            <person name="Jeudy S."/>
            <person name="Bartoli J."/>
            <person name="Poirot O."/>
            <person name="Lescot M."/>
            <person name="Abergel C."/>
            <person name="Barbe V."/>
            <person name="Wommack K.E."/>
            <person name="Noordeloos A.A."/>
            <person name="Brussaard C.P."/>
            <person name="Claverie J.M."/>
        </authorList>
    </citation>
    <scope>NUCLEOTIDE SEQUENCE [LARGE SCALE GENOMIC DNA]</scope>
    <source>
        <strain evidence="1 2">16T</strain>
    </source>
</reference>
<dbReference type="EMBL" id="KC662249">
    <property type="protein sequence ID" value="AGM15639.1"/>
    <property type="molecule type" value="Genomic_DNA"/>
</dbReference>
<evidence type="ECO:0000313" key="2">
    <source>
        <dbReference type="Proteomes" id="UP000204225"/>
    </source>
</evidence>
<accession>A0AC59EXP5</accession>
<proteinExistence type="predicted"/>
<protein>
    <submittedName>
        <fullName evidence="1">Uncharacterized protein</fullName>
    </submittedName>
</protein>
<organism evidence="1 2">
    <name type="scientific">Phaeocystis globosa virus PgV-16T</name>
    <dbReference type="NCBI Taxonomy" id="3071227"/>
    <lineage>
        <taxon>Viruses</taxon>
        <taxon>Varidnaviria</taxon>
        <taxon>Bamfordvirae</taxon>
        <taxon>Nucleocytoviricota</taxon>
        <taxon>Megaviricetes</taxon>
        <taxon>Imitervirales</taxon>
        <taxon>Mesomimiviridae</taxon>
        <taxon>Tethysvirus</taxon>
        <taxon>Tethysvirus hollandense</taxon>
    </lineage>
</organism>
<sequence>MGLNILIFTILNIFFYIYIDIHIKMDITLLQEALQNEDNLSIINTNIQEISKNKNEILQQLCLKKDDLKQFNSKLKDYRYVDDIKDLVYGSNIRWINLKKIDDIKITNGCSLCDIKILDKGVALCLKTFTNNHLTIYLSENLVFQRISTQERVILKAINYLNK</sequence>
<keyword evidence="2" id="KW-1185">Reference proteome</keyword>
<name>A0AC59EXP5_9VIRU</name>
<dbReference type="Proteomes" id="UP000204225">
    <property type="component" value="Segment"/>
</dbReference>
<gene>
    <name evidence="1" type="ORF">PGCG_00328</name>
</gene>
<evidence type="ECO:0000313" key="1">
    <source>
        <dbReference type="EMBL" id="AGM15639.1"/>
    </source>
</evidence>